<sequence length="104" mass="12542">MLRTDNGSQFISHGLNKYCQQMNITHEFTHVATPEENAYVESLFSCVEKEVILEYEFDSLHHAREVFKRYFLYHNTKRRRHALGRRSPQDYWNTFFHFSSVKPP</sequence>
<protein>
    <recommendedName>
        <fullName evidence="1">Integrase catalytic domain-containing protein</fullName>
    </recommendedName>
</protein>
<reference evidence="2" key="1">
    <citation type="submission" date="2019-08" db="EMBL/GenBank/DDBJ databases">
        <authorList>
            <person name="Kucharzyk K."/>
            <person name="Murdoch R.W."/>
            <person name="Higgins S."/>
            <person name="Loffler F."/>
        </authorList>
    </citation>
    <scope>NUCLEOTIDE SEQUENCE</scope>
</reference>
<dbReference type="SUPFAM" id="SSF53098">
    <property type="entry name" value="Ribonuclease H-like"/>
    <property type="match status" value="1"/>
</dbReference>
<gene>
    <name evidence="2" type="ORF">SDC9_135806</name>
</gene>
<name>A0A645DJF7_9ZZZZ</name>
<dbReference type="GO" id="GO:0015074">
    <property type="term" value="P:DNA integration"/>
    <property type="evidence" value="ECO:0007669"/>
    <property type="project" value="InterPro"/>
</dbReference>
<accession>A0A645DJF7</accession>
<dbReference type="PANTHER" id="PTHR47515">
    <property type="entry name" value="LOW CALCIUM RESPONSE LOCUS PROTEIN T"/>
    <property type="match status" value="1"/>
</dbReference>
<dbReference type="PROSITE" id="PS50994">
    <property type="entry name" value="INTEGRASE"/>
    <property type="match status" value="1"/>
</dbReference>
<dbReference type="Pfam" id="PF13683">
    <property type="entry name" value="rve_3"/>
    <property type="match status" value="1"/>
</dbReference>
<dbReference type="InterPro" id="IPR036397">
    <property type="entry name" value="RNaseH_sf"/>
</dbReference>
<dbReference type="InterPro" id="IPR012337">
    <property type="entry name" value="RNaseH-like_sf"/>
</dbReference>
<dbReference type="PANTHER" id="PTHR47515:SF3">
    <property type="entry name" value="INTEGRASE CORE DOMAIN PROTEIN"/>
    <property type="match status" value="1"/>
</dbReference>
<dbReference type="AlphaFoldDB" id="A0A645DJF7"/>
<dbReference type="GO" id="GO:0003676">
    <property type="term" value="F:nucleic acid binding"/>
    <property type="evidence" value="ECO:0007669"/>
    <property type="project" value="InterPro"/>
</dbReference>
<organism evidence="2">
    <name type="scientific">bioreactor metagenome</name>
    <dbReference type="NCBI Taxonomy" id="1076179"/>
    <lineage>
        <taxon>unclassified sequences</taxon>
        <taxon>metagenomes</taxon>
        <taxon>ecological metagenomes</taxon>
    </lineage>
</organism>
<feature type="domain" description="Integrase catalytic" evidence="1">
    <location>
        <begin position="1"/>
        <end position="96"/>
    </location>
</feature>
<dbReference type="InterPro" id="IPR001584">
    <property type="entry name" value="Integrase_cat-core"/>
</dbReference>
<proteinExistence type="predicted"/>
<dbReference type="Gene3D" id="3.30.420.10">
    <property type="entry name" value="Ribonuclease H-like superfamily/Ribonuclease H"/>
    <property type="match status" value="1"/>
</dbReference>
<evidence type="ECO:0000313" key="2">
    <source>
        <dbReference type="EMBL" id="MPM88702.1"/>
    </source>
</evidence>
<comment type="caution">
    <text evidence="2">The sequence shown here is derived from an EMBL/GenBank/DDBJ whole genome shotgun (WGS) entry which is preliminary data.</text>
</comment>
<evidence type="ECO:0000259" key="1">
    <source>
        <dbReference type="PROSITE" id="PS50994"/>
    </source>
</evidence>
<dbReference type="EMBL" id="VSSQ01036272">
    <property type="protein sequence ID" value="MPM88702.1"/>
    <property type="molecule type" value="Genomic_DNA"/>
</dbReference>